<evidence type="ECO:0000256" key="7">
    <source>
        <dbReference type="ARBA" id="ARBA00022792"/>
    </source>
</evidence>
<dbReference type="GO" id="GO:0005743">
    <property type="term" value="C:mitochondrial inner membrane"/>
    <property type="evidence" value="ECO:0007669"/>
    <property type="project" value="UniProtKB-SubCell"/>
</dbReference>
<evidence type="ECO:0000256" key="3">
    <source>
        <dbReference type="ARBA" id="ARBA00018681"/>
    </source>
</evidence>
<evidence type="ECO:0000256" key="13">
    <source>
        <dbReference type="ARBA" id="ARBA00030987"/>
    </source>
</evidence>
<keyword evidence="11 14" id="KW-0472">Membrane</keyword>
<evidence type="ECO:0000256" key="11">
    <source>
        <dbReference type="ARBA" id="ARBA00023136"/>
    </source>
</evidence>
<comment type="subcellular location">
    <subcellularLocation>
        <location evidence="1">Mitochondrion inner membrane</location>
        <topology evidence="1">Single-pass membrane protein</topology>
    </subcellularLocation>
</comment>
<keyword evidence="7" id="KW-0999">Mitochondrion inner membrane</keyword>
<keyword evidence="4" id="KW-0813">Transport</keyword>
<keyword evidence="9 14" id="KW-1133">Transmembrane helix</keyword>
<dbReference type="InterPro" id="IPR009866">
    <property type="entry name" value="NADH_UbQ_OxRdtase_NDUFB4_su"/>
</dbReference>
<evidence type="ECO:0000256" key="2">
    <source>
        <dbReference type="ARBA" id="ARBA00007260"/>
    </source>
</evidence>
<dbReference type="STRING" id="1661398.A0A482VJ77"/>
<gene>
    <name evidence="15" type="ORF">BDFB_003508</name>
</gene>
<feature type="transmembrane region" description="Helical" evidence="14">
    <location>
        <begin position="29"/>
        <end position="49"/>
    </location>
</feature>
<sequence length="73" mass="8648">MKSFDPAIQRYQAMRVSTFEHFKPNPKNAGYGLLFTVIPILGYAYLLHFTRSKQEQKYRNGEVAYKDRDFKLI</sequence>
<evidence type="ECO:0000313" key="15">
    <source>
        <dbReference type="EMBL" id="RZC32519.1"/>
    </source>
</evidence>
<evidence type="ECO:0000256" key="6">
    <source>
        <dbReference type="ARBA" id="ARBA00022692"/>
    </source>
</evidence>
<proteinExistence type="inferred from homology"/>
<dbReference type="EMBL" id="QDEB01096579">
    <property type="protein sequence ID" value="RZC32519.1"/>
    <property type="molecule type" value="Genomic_DNA"/>
</dbReference>
<keyword evidence="5" id="KW-0679">Respiratory chain</keyword>
<protein>
    <recommendedName>
        <fullName evidence="3">NADH dehydrogenase [ubiquinone] 1 beta subcomplex subunit 4</fullName>
    </recommendedName>
    <alternativeName>
        <fullName evidence="12">Complex I-B15</fullName>
    </alternativeName>
    <alternativeName>
        <fullName evidence="13">NADH-ubiquinone oxidoreductase B15 subunit</fullName>
    </alternativeName>
</protein>
<dbReference type="PANTHER" id="PTHR15469:SF0">
    <property type="entry name" value="NADH DEHYDROGENASE [UBIQUINONE] 1 BETA SUBCOMPLEX SUBUNIT 4"/>
    <property type="match status" value="1"/>
</dbReference>
<keyword evidence="8" id="KW-0249">Electron transport</keyword>
<dbReference type="OrthoDB" id="5818798at2759"/>
<keyword evidence="6 14" id="KW-0812">Transmembrane</keyword>
<dbReference type="Proteomes" id="UP000292052">
    <property type="component" value="Unassembled WGS sequence"/>
</dbReference>
<evidence type="ECO:0000256" key="14">
    <source>
        <dbReference type="SAM" id="Phobius"/>
    </source>
</evidence>
<keyword evidence="16" id="KW-1185">Reference proteome</keyword>
<evidence type="ECO:0000256" key="9">
    <source>
        <dbReference type="ARBA" id="ARBA00022989"/>
    </source>
</evidence>
<evidence type="ECO:0000256" key="4">
    <source>
        <dbReference type="ARBA" id="ARBA00022448"/>
    </source>
</evidence>
<comment type="caution">
    <text evidence="15">The sequence shown here is derived from an EMBL/GenBank/DDBJ whole genome shotgun (WGS) entry which is preliminary data.</text>
</comment>
<evidence type="ECO:0000313" key="16">
    <source>
        <dbReference type="Proteomes" id="UP000292052"/>
    </source>
</evidence>
<dbReference type="AlphaFoldDB" id="A0A482VJ77"/>
<comment type="similarity">
    <text evidence="2">Belongs to the complex I NDUFB4 subunit family.</text>
</comment>
<dbReference type="PANTHER" id="PTHR15469">
    <property type="entry name" value="NADH-UBIQUINONE OXIDOREDUCTASE B15 SUBUNIT"/>
    <property type="match status" value="1"/>
</dbReference>
<evidence type="ECO:0000256" key="5">
    <source>
        <dbReference type="ARBA" id="ARBA00022660"/>
    </source>
</evidence>
<evidence type="ECO:0000256" key="12">
    <source>
        <dbReference type="ARBA" id="ARBA00030212"/>
    </source>
</evidence>
<evidence type="ECO:0000256" key="8">
    <source>
        <dbReference type="ARBA" id="ARBA00022982"/>
    </source>
</evidence>
<keyword evidence="10" id="KW-0496">Mitochondrion</keyword>
<reference evidence="15 16" key="1">
    <citation type="submission" date="2017-03" db="EMBL/GenBank/DDBJ databases">
        <title>Genome of the blue death feigning beetle - Asbolus verrucosus.</title>
        <authorList>
            <person name="Rider S.D."/>
        </authorList>
    </citation>
    <scope>NUCLEOTIDE SEQUENCE [LARGE SCALE GENOMIC DNA]</scope>
    <source>
        <strain evidence="15">Butters</strain>
        <tissue evidence="15">Head and leg muscle</tissue>
    </source>
</reference>
<accession>A0A482VJ77</accession>
<organism evidence="15 16">
    <name type="scientific">Asbolus verrucosus</name>
    <name type="common">Desert ironclad beetle</name>
    <dbReference type="NCBI Taxonomy" id="1661398"/>
    <lineage>
        <taxon>Eukaryota</taxon>
        <taxon>Metazoa</taxon>
        <taxon>Ecdysozoa</taxon>
        <taxon>Arthropoda</taxon>
        <taxon>Hexapoda</taxon>
        <taxon>Insecta</taxon>
        <taxon>Pterygota</taxon>
        <taxon>Neoptera</taxon>
        <taxon>Endopterygota</taxon>
        <taxon>Coleoptera</taxon>
        <taxon>Polyphaga</taxon>
        <taxon>Cucujiformia</taxon>
        <taxon>Tenebrionidae</taxon>
        <taxon>Pimeliinae</taxon>
        <taxon>Asbolus</taxon>
    </lineage>
</organism>
<name>A0A482VJ77_ASBVE</name>
<evidence type="ECO:0000256" key="1">
    <source>
        <dbReference type="ARBA" id="ARBA00004434"/>
    </source>
</evidence>
<evidence type="ECO:0000256" key="10">
    <source>
        <dbReference type="ARBA" id="ARBA00023128"/>
    </source>
</evidence>
<dbReference type="Pfam" id="PF07225">
    <property type="entry name" value="NDUF_B4"/>
    <property type="match status" value="1"/>
</dbReference>